<evidence type="ECO:0000256" key="3">
    <source>
        <dbReference type="ARBA" id="ARBA00023274"/>
    </source>
</evidence>
<protein>
    <submittedName>
        <fullName evidence="4">Uncharacterized protein</fullName>
    </submittedName>
</protein>
<accession>A0A6G0WF55</accession>
<dbReference type="InterPro" id="IPR038716">
    <property type="entry name" value="P1/P2_N_sf"/>
</dbReference>
<keyword evidence="3" id="KW-0687">Ribonucleoprotein</keyword>
<dbReference type="Proteomes" id="UP000481153">
    <property type="component" value="Unassembled WGS sequence"/>
</dbReference>
<name>A0A6G0WF55_9STRA</name>
<reference evidence="4 5" key="1">
    <citation type="submission" date="2019-07" db="EMBL/GenBank/DDBJ databases">
        <title>Genomics analysis of Aphanomyces spp. identifies a new class of oomycete effector associated with host adaptation.</title>
        <authorList>
            <person name="Gaulin E."/>
        </authorList>
    </citation>
    <scope>NUCLEOTIDE SEQUENCE [LARGE SCALE GENOMIC DNA]</scope>
    <source>
        <strain evidence="4 5">ATCC 201684</strain>
    </source>
</reference>
<evidence type="ECO:0000256" key="2">
    <source>
        <dbReference type="ARBA" id="ARBA00022980"/>
    </source>
</evidence>
<dbReference type="GO" id="GO:1990904">
    <property type="term" value="C:ribonucleoprotein complex"/>
    <property type="evidence" value="ECO:0007669"/>
    <property type="project" value="UniProtKB-KW"/>
</dbReference>
<comment type="caution">
    <text evidence="4">The sequence shown here is derived from an EMBL/GenBank/DDBJ whole genome shotgun (WGS) entry which is preliminary data.</text>
</comment>
<keyword evidence="5" id="KW-1185">Reference proteome</keyword>
<organism evidence="4 5">
    <name type="scientific">Aphanomyces euteiches</name>
    <dbReference type="NCBI Taxonomy" id="100861"/>
    <lineage>
        <taxon>Eukaryota</taxon>
        <taxon>Sar</taxon>
        <taxon>Stramenopiles</taxon>
        <taxon>Oomycota</taxon>
        <taxon>Saprolegniomycetes</taxon>
        <taxon>Saprolegniales</taxon>
        <taxon>Verrucalvaceae</taxon>
        <taxon>Aphanomyces</taxon>
    </lineage>
</organism>
<evidence type="ECO:0000313" key="4">
    <source>
        <dbReference type="EMBL" id="KAF0726039.1"/>
    </source>
</evidence>
<dbReference type="AlphaFoldDB" id="A0A6G0WF55"/>
<evidence type="ECO:0000313" key="5">
    <source>
        <dbReference type="Proteomes" id="UP000481153"/>
    </source>
</evidence>
<proteinExistence type="inferred from homology"/>
<evidence type="ECO:0000256" key="1">
    <source>
        <dbReference type="ARBA" id="ARBA00005436"/>
    </source>
</evidence>
<dbReference type="Gene3D" id="1.10.10.1410">
    <property type="match status" value="1"/>
</dbReference>
<comment type="similarity">
    <text evidence="1">Belongs to the eukaryotic ribosomal protein P1/P2 family.</text>
</comment>
<dbReference type="EMBL" id="VJMJ01000228">
    <property type="protein sequence ID" value="KAF0726039.1"/>
    <property type="molecule type" value="Genomic_DNA"/>
</dbReference>
<dbReference type="GO" id="GO:0005840">
    <property type="term" value="C:ribosome"/>
    <property type="evidence" value="ECO:0007669"/>
    <property type="project" value="UniProtKB-KW"/>
</dbReference>
<keyword evidence="2" id="KW-0689">Ribosomal protein</keyword>
<gene>
    <name evidence="4" type="ORF">Ae201684_015626</name>
</gene>
<sequence>MDVLRRFQPDDFAISLAVLLLSDAHVAITTDSLHGALTAASVSVSPFVVTLFANAIDSGLEIDKTLPGHSPGSAVPPTALPNDNARPRLRYTLDVCDCCEIANFDCDVLFGGDDY</sequence>